<keyword evidence="2" id="KW-1133">Transmembrane helix</keyword>
<comment type="caution">
    <text evidence="4">The sequence shown here is derived from an EMBL/GenBank/DDBJ whole genome shotgun (WGS) entry which is preliminary data.</text>
</comment>
<evidence type="ECO:0000256" key="1">
    <source>
        <dbReference type="SAM" id="MobiDB-lite"/>
    </source>
</evidence>
<feature type="domain" description="LytR/CpsA/Psr regulator C-terminal" evidence="3">
    <location>
        <begin position="87"/>
        <end position="172"/>
    </location>
</feature>
<evidence type="ECO:0000259" key="3">
    <source>
        <dbReference type="Pfam" id="PF13399"/>
    </source>
</evidence>
<reference evidence="4 5" key="1">
    <citation type="submission" date="2018-11" db="EMBL/GenBank/DDBJ databases">
        <authorList>
            <person name="Li F."/>
        </authorList>
    </citation>
    <scope>NUCLEOTIDE SEQUENCE [LARGE SCALE GENOMIC DNA]</scope>
    <source>
        <strain evidence="4 5">Gsoil 097</strain>
    </source>
</reference>
<dbReference type="AlphaFoldDB" id="A0A3N0CS03"/>
<proteinExistence type="predicted"/>
<evidence type="ECO:0000313" key="5">
    <source>
        <dbReference type="Proteomes" id="UP000267128"/>
    </source>
</evidence>
<dbReference type="Pfam" id="PF13399">
    <property type="entry name" value="LytR_C"/>
    <property type="match status" value="1"/>
</dbReference>
<dbReference type="EMBL" id="RJSE01000001">
    <property type="protein sequence ID" value="RNL66139.1"/>
    <property type="molecule type" value="Genomic_DNA"/>
</dbReference>
<dbReference type="OrthoDB" id="4350621at2"/>
<dbReference type="InterPro" id="IPR027381">
    <property type="entry name" value="LytR/CpsA/Psr_C"/>
</dbReference>
<dbReference type="Proteomes" id="UP000267128">
    <property type="component" value="Unassembled WGS sequence"/>
</dbReference>
<feature type="compositionally biased region" description="Low complexity" evidence="1">
    <location>
        <begin position="63"/>
        <end position="74"/>
    </location>
</feature>
<keyword evidence="2" id="KW-0812">Transmembrane</keyword>
<feature type="region of interest" description="Disordered" evidence="1">
    <location>
        <begin position="41"/>
        <end position="80"/>
    </location>
</feature>
<sequence length="173" mass="18366">MFGNRRLRDQGGFVLPTRLMVFSVSVIALAGLVFVATQGDDDSPAKANPAANTSSAPLEPGGTDPSTPVITPTTTPKPPPVVKRGRTNVVIFNNTNVKGLAGKTATRASKVGWNILTTDNWQGNVDTSTVYYGPKLKAAAQLLADDLGINRIKASFAPMNPKNLTVILTDDYR</sequence>
<feature type="transmembrane region" description="Helical" evidence="2">
    <location>
        <begin position="12"/>
        <end position="36"/>
    </location>
</feature>
<evidence type="ECO:0000313" key="4">
    <source>
        <dbReference type="EMBL" id="RNL66139.1"/>
    </source>
</evidence>
<dbReference type="RefSeq" id="WP_123225584.1">
    <property type="nucleotide sequence ID" value="NZ_RJSE01000001.1"/>
</dbReference>
<accession>A0A3N0CS03</accession>
<gene>
    <name evidence="4" type="ORF">EFK50_00465</name>
</gene>
<keyword evidence="5" id="KW-1185">Reference proteome</keyword>
<keyword evidence="2" id="KW-0472">Membrane</keyword>
<organism evidence="4 5">
    <name type="scientific">Nocardioides marmoriginsengisoli</name>
    <dbReference type="NCBI Taxonomy" id="661483"/>
    <lineage>
        <taxon>Bacteria</taxon>
        <taxon>Bacillati</taxon>
        <taxon>Actinomycetota</taxon>
        <taxon>Actinomycetes</taxon>
        <taxon>Propionibacteriales</taxon>
        <taxon>Nocardioidaceae</taxon>
        <taxon>Nocardioides</taxon>
    </lineage>
</organism>
<protein>
    <submittedName>
        <fullName evidence="4">LytR family transcriptional regulator</fullName>
    </submittedName>
</protein>
<evidence type="ECO:0000256" key="2">
    <source>
        <dbReference type="SAM" id="Phobius"/>
    </source>
</evidence>
<dbReference type="Gene3D" id="3.30.70.2390">
    <property type="match status" value="1"/>
</dbReference>
<name>A0A3N0CS03_9ACTN</name>